<dbReference type="PANTHER" id="PTHR13389:SF0">
    <property type="entry name" value="PUMILIO HOMOLOG 3"/>
    <property type="match status" value="1"/>
</dbReference>
<feature type="region of interest" description="Disordered" evidence="2">
    <location>
        <begin position="1"/>
        <end position="123"/>
    </location>
</feature>
<dbReference type="AlphaFoldDB" id="A0A671DWE1"/>
<dbReference type="InterPro" id="IPR016024">
    <property type="entry name" value="ARM-type_fold"/>
</dbReference>
<dbReference type="PROSITE" id="PS50303">
    <property type="entry name" value="PUM_HD"/>
    <property type="match status" value="1"/>
</dbReference>
<dbReference type="InterPro" id="IPR001313">
    <property type="entry name" value="Pumilio_RNA-bd_rpt"/>
</dbReference>
<reference evidence="4" key="5">
    <citation type="submission" date="2025-09" db="UniProtKB">
        <authorList>
            <consortium name="Ensembl"/>
        </authorList>
    </citation>
    <scope>IDENTIFICATION</scope>
</reference>
<feature type="domain" description="PUM-HD" evidence="3">
    <location>
        <begin position="136"/>
        <end position="315"/>
    </location>
</feature>
<sequence>MMEVKGKKKFTGKNTKTSQEKNRFHKNSDSGSSKTFPRKVKEGGLKITPKNFEKGATKPGRKGVKQFKNKQQGDKIPKNKFQQANKFNKKRKFQPDSKSEDSAAKKPKWDDFKKKKKELKQSRQLSDRTNYDIVVRAKQLWEMLRRKDCDKEKRVKLMSDLQKLIQGKIKTIAFAHDSTRVIQCYIQYGNEEQKKQAFEELRDDLVELSKAKYSRNIVKKFLMYGGVRSKPQIAEIIRSFKGHVRKMLRHAEASAIVEYAYNDKAILEQRNMLTEELYGNTFQLYKTAPWWQGWRASHCRTSCRTSCSEVVNRAR</sequence>
<dbReference type="GO" id="GO:0006417">
    <property type="term" value="P:regulation of translation"/>
    <property type="evidence" value="ECO:0007669"/>
    <property type="project" value="TreeGrafter"/>
</dbReference>
<dbReference type="GeneTree" id="ENSGT00390000015757"/>
<evidence type="ECO:0000259" key="3">
    <source>
        <dbReference type="PROSITE" id="PS50303"/>
    </source>
</evidence>
<name>A0A671DWE1_RHIFE</name>
<feature type="compositionally biased region" description="Basic and acidic residues" evidence="2">
    <location>
        <begin position="93"/>
        <end position="123"/>
    </location>
</feature>
<dbReference type="Ensembl" id="ENSRFET00010005678.1">
    <property type="protein sequence ID" value="ENSRFEP00010005195.1"/>
    <property type="gene ID" value="ENSRFEG00010003574.1"/>
</dbReference>
<dbReference type="InterPro" id="IPR040059">
    <property type="entry name" value="PUM3"/>
</dbReference>
<dbReference type="GO" id="GO:0005730">
    <property type="term" value="C:nucleolus"/>
    <property type="evidence" value="ECO:0007669"/>
    <property type="project" value="TreeGrafter"/>
</dbReference>
<reference evidence="4 5" key="2">
    <citation type="journal article" date="2018" name="Annu Rev Anim Biosci">
        <title>Bat Biology, Genomes, and the Bat1K Project: To Generate Chromosome-Level Genomes for All Living Bat Species.</title>
        <authorList>
            <person name="Teeling E.C."/>
            <person name="Vernes S.C."/>
            <person name="Davalos L.M."/>
            <person name="Ray D.A."/>
            <person name="Gilbert M.T.P."/>
            <person name="Myers E."/>
        </authorList>
    </citation>
    <scope>NUCLEOTIDE SEQUENCE</scope>
</reference>
<dbReference type="GO" id="GO:0003729">
    <property type="term" value="F:mRNA binding"/>
    <property type="evidence" value="ECO:0007669"/>
    <property type="project" value="TreeGrafter"/>
</dbReference>
<dbReference type="SUPFAM" id="SSF48371">
    <property type="entry name" value="ARM repeat"/>
    <property type="match status" value="1"/>
</dbReference>
<evidence type="ECO:0000256" key="2">
    <source>
        <dbReference type="SAM" id="MobiDB-lite"/>
    </source>
</evidence>
<dbReference type="SMART" id="SM00025">
    <property type="entry name" value="Pumilio"/>
    <property type="match status" value="3"/>
</dbReference>
<feature type="compositionally biased region" description="Basic residues" evidence="2">
    <location>
        <begin position="1"/>
        <end position="11"/>
    </location>
</feature>
<dbReference type="InterPro" id="IPR033133">
    <property type="entry name" value="PUM-HD"/>
</dbReference>
<protein>
    <recommendedName>
        <fullName evidence="3">PUM-HD domain-containing protein</fullName>
    </recommendedName>
</protein>
<keyword evidence="1" id="KW-0677">Repeat</keyword>
<proteinExistence type="predicted"/>
<feature type="compositionally biased region" description="Basic and acidic residues" evidence="2">
    <location>
        <begin position="18"/>
        <end position="28"/>
    </location>
</feature>
<evidence type="ECO:0000313" key="4">
    <source>
        <dbReference type="Ensembl" id="ENSRFEP00010005195.1"/>
    </source>
</evidence>
<reference evidence="5" key="3">
    <citation type="submission" date="2018-12" db="EMBL/GenBank/DDBJ databases">
        <title>G10K-VGP greater horseshoe bat female genome, primary haplotype.</title>
        <authorList>
            <person name="Teeling E."/>
            <person name="Myers G."/>
            <person name="Vernes S."/>
            <person name="Pippel M."/>
            <person name="Winkler S."/>
            <person name="Fedrigo O."/>
            <person name="Rhie A."/>
            <person name="Koren S."/>
            <person name="Phillippy A."/>
            <person name="Lewin H."/>
            <person name="Damas J."/>
            <person name="Howe K."/>
            <person name="Mountcastle J."/>
            <person name="Jarvis E.D."/>
        </authorList>
    </citation>
    <scope>NUCLEOTIDE SEQUENCE [LARGE SCALE GENOMIC DNA]</scope>
</reference>
<reference evidence="4" key="4">
    <citation type="submission" date="2025-08" db="UniProtKB">
        <authorList>
            <consortium name="Ensembl"/>
        </authorList>
    </citation>
    <scope>IDENTIFICATION</scope>
</reference>
<accession>A0A671DWE1</accession>
<organism evidence="4 5">
    <name type="scientific">Rhinolophus ferrumequinum</name>
    <name type="common">Greater horseshoe bat</name>
    <dbReference type="NCBI Taxonomy" id="59479"/>
    <lineage>
        <taxon>Eukaryota</taxon>
        <taxon>Metazoa</taxon>
        <taxon>Chordata</taxon>
        <taxon>Craniata</taxon>
        <taxon>Vertebrata</taxon>
        <taxon>Euteleostomi</taxon>
        <taxon>Mammalia</taxon>
        <taxon>Eutheria</taxon>
        <taxon>Laurasiatheria</taxon>
        <taxon>Chiroptera</taxon>
        <taxon>Yinpterochiroptera</taxon>
        <taxon>Rhinolophoidea</taxon>
        <taxon>Rhinolophidae</taxon>
        <taxon>Rhinolophinae</taxon>
        <taxon>Rhinolophus</taxon>
    </lineage>
</organism>
<dbReference type="Proteomes" id="UP000472240">
    <property type="component" value="Chromosome 4"/>
</dbReference>
<dbReference type="FunFam" id="1.25.10.10:FF:000207">
    <property type="entry name" value="Pumilio RNA-binding family member 3"/>
    <property type="match status" value="1"/>
</dbReference>
<reference evidence="4 5" key="1">
    <citation type="journal article" date="2015" name="Annu Rev Anim Biosci">
        <title>The Genome 10K Project: a way forward.</title>
        <authorList>
            <person name="Koepfli K.P."/>
            <person name="Paten B."/>
            <person name="O'Brien S.J."/>
            <person name="Koepfli K.P."/>
            <person name="Paten B."/>
            <person name="Antunes A."/>
            <person name="Belov K."/>
            <person name="Bustamante C."/>
            <person name="Castoe T.A."/>
            <person name="Clawson H."/>
            <person name="Crawford A.J."/>
            <person name="Diekhans M."/>
            <person name="Distel D."/>
            <person name="Durbin R."/>
            <person name="Earl D."/>
            <person name="Fujita M.K."/>
            <person name="Gamble T."/>
            <person name="Georges A."/>
            <person name="Gemmell N."/>
            <person name="Gilbert M.T."/>
            <person name="Graves J.M."/>
            <person name="Green R.E."/>
            <person name="Hickey G."/>
            <person name="Jarvis E.D."/>
            <person name="Johnson W."/>
            <person name="Komissarov A."/>
            <person name="Korf I."/>
            <person name="Kuhn R."/>
            <person name="Larkin D.M."/>
            <person name="Lewin H."/>
            <person name="Lopez J.V."/>
            <person name="Ma J."/>
            <person name="Marques-Bonet T."/>
            <person name="Miller W."/>
            <person name="Murphy R."/>
            <person name="Pevzner P."/>
            <person name="Shapiro B."/>
            <person name="Steiner C."/>
            <person name="Tamazian G."/>
            <person name="Venkatesh B."/>
            <person name="Wang J."/>
            <person name="Wayne R."/>
            <person name="Wiley E."/>
            <person name="Yang H."/>
            <person name="Zhang G."/>
            <person name="Haussler D."/>
            <person name="Ryder O."/>
            <person name="O'Brien S.J."/>
        </authorList>
    </citation>
    <scope>NUCLEOTIDE SEQUENCE</scope>
</reference>
<dbReference type="OMA" id="RASHCRT"/>
<feature type="compositionally biased region" description="Basic residues" evidence="2">
    <location>
        <begin position="59"/>
        <end position="68"/>
    </location>
</feature>
<dbReference type="PANTHER" id="PTHR13389">
    <property type="entry name" value="PUMILIO HOMOLOG 3"/>
    <property type="match status" value="1"/>
</dbReference>
<dbReference type="Gene3D" id="1.25.10.10">
    <property type="entry name" value="Leucine-rich Repeat Variant"/>
    <property type="match status" value="1"/>
</dbReference>
<dbReference type="InParanoid" id="A0A671DWE1"/>
<dbReference type="InterPro" id="IPR011989">
    <property type="entry name" value="ARM-like"/>
</dbReference>
<evidence type="ECO:0000313" key="5">
    <source>
        <dbReference type="Proteomes" id="UP000472240"/>
    </source>
</evidence>
<keyword evidence="5" id="KW-1185">Reference proteome</keyword>
<evidence type="ECO:0000256" key="1">
    <source>
        <dbReference type="ARBA" id="ARBA00022737"/>
    </source>
</evidence>